<dbReference type="Gene3D" id="1.10.8.430">
    <property type="entry name" value="Helical domain of apoptotic protease-activating factors"/>
    <property type="match status" value="1"/>
</dbReference>
<dbReference type="PANTHER" id="PTHR36766:SF40">
    <property type="entry name" value="DISEASE RESISTANCE PROTEIN RGA3"/>
    <property type="match status" value="1"/>
</dbReference>
<comment type="caution">
    <text evidence="7">The sequence shown here is derived from an EMBL/GenBank/DDBJ whole genome shotgun (WGS) entry which is preliminary data.</text>
</comment>
<dbReference type="GO" id="GO:0043531">
    <property type="term" value="F:ADP binding"/>
    <property type="evidence" value="ECO:0007669"/>
    <property type="project" value="InterPro"/>
</dbReference>
<sequence length="877" mass="100686">MRSKQYHPLIYKAQLLWLGDLQTTLYDADDVLDRIALEISKLSSDDDISNFTDEQQVRKLIWSKFEFSIPSEVCLLQERLEGMVKEMDGFFTNELVMLRQEKLQTSSLVDETNVIGRENDKKSILRLLLDEDEEREGLDKSVTTIAIVGMAGVGKTTVAQLVYNDVRVVDRFDLRIWVSVSNEEDNVEGVTKSIIQSASGELFPFGLESSQMKLTELLKGKRFLIVLDGMWNETPNYWDLLRLPFRVATPGSRVLITTQSITVSRLVSSTPVHYMQVLTDIDCWKIFQQRAFMGVNPNEHQNLAKIGLKIAQKCKGLPLSARVLGSALRFKHDEIEWDSILKNKMWDIPECEDQILPALKMSFYHLAPNLKRCFAYCSIFPKDFHFQKDSLVHSWVSEGFIQPRGVRLVEDIGREYFDILHFRSFIQLSKLDDAGIPVYKIHNLTHELAQFVSNGVCLSIEEDNMSMLWPGYRNARHLSLILVDNKPETFKVVQRCGHLRTFILFSKPVLQIPCEFFENLTYIRVLNLSFANINELPESVRALKHLRQLDISNTSIESLPEEITDLHGIEILKFNNCVRLLELPKKLKKLKNLRHLELGIYLFRIRFMPLELGKLINLQTLSEFIVGKETGRRINELEEMNFLHGSLRITHIENVTDMTEARTAKLELKTHLDDLQLQWNMFQDSQTAQQVLTGLEPHNRVKRVTIKGYEGVMFPSWLGNPKFCCLELIHLQNCHNCKLLPTFGKLPMLKYLVIEHLSDLVALEFEVPSFLTLQSLKIQYMENLLNWTGLMPNVMPNLSQLSVMACPSLSFLPPLDSLASLESLTIRNCKKIKSLPALPNSLKSLSIVESSILIERCKVGDGEDWGKICSIPKVVFD</sequence>
<proteinExistence type="predicted"/>
<dbReference type="InterPro" id="IPR027417">
    <property type="entry name" value="P-loop_NTPase"/>
</dbReference>
<dbReference type="AlphaFoldDB" id="A0AAN9EDG3"/>
<dbReference type="Gene3D" id="1.10.10.10">
    <property type="entry name" value="Winged helix-like DNA-binding domain superfamily/Winged helix DNA-binding domain"/>
    <property type="match status" value="1"/>
</dbReference>
<dbReference type="EMBL" id="JAYWIO010000007">
    <property type="protein sequence ID" value="KAK7252528.1"/>
    <property type="molecule type" value="Genomic_DNA"/>
</dbReference>
<dbReference type="InterPro" id="IPR056789">
    <property type="entry name" value="LRR_R13L1-DRL21"/>
</dbReference>
<keyword evidence="8" id="KW-1185">Reference proteome</keyword>
<dbReference type="Proteomes" id="UP001372338">
    <property type="component" value="Unassembled WGS sequence"/>
</dbReference>
<organism evidence="7 8">
    <name type="scientific">Crotalaria pallida</name>
    <name type="common">Smooth rattlebox</name>
    <name type="synonym">Crotalaria striata</name>
    <dbReference type="NCBI Taxonomy" id="3830"/>
    <lineage>
        <taxon>Eukaryota</taxon>
        <taxon>Viridiplantae</taxon>
        <taxon>Streptophyta</taxon>
        <taxon>Embryophyta</taxon>
        <taxon>Tracheophyta</taxon>
        <taxon>Spermatophyta</taxon>
        <taxon>Magnoliopsida</taxon>
        <taxon>eudicotyledons</taxon>
        <taxon>Gunneridae</taxon>
        <taxon>Pentapetalae</taxon>
        <taxon>rosids</taxon>
        <taxon>fabids</taxon>
        <taxon>Fabales</taxon>
        <taxon>Fabaceae</taxon>
        <taxon>Papilionoideae</taxon>
        <taxon>50 kb inversion clade</taxon>
        <taxon>genistoids sensu lato</taxon>
        <taxon>core genistoids</taxon>
        <taxon>Crotalarieae</taxon>
        <taxon>Crotalaria</taxon>
    </lineage>
</organism>
<dbReference type="InterPro" id="IPR058922">
    <property type="entry name" value="WHD_DRP"/>
</dbReference>
<dbReference type="Gene3D" id="3.40.50.300">
    <property type="entry name" value="P-loop containing nucleotide triphosphate hydrolases"/>
    <property type="match status" value="1"/>
</dbReference>
<dbReference type="PRINTS" id="PR00364">
    <property type="entry name" value="DISEASERSIST"/>
</dbReference>
<accession>A0AAN9EDG3</accession>
<dbReference type="InterPro" id="IPR002182">
    <property type="entry name" value="NB-ARC"/>
</dbReference>
<evidence type="ECO:0000256" key="1">
    <source>
        <dbReference type="ARBA" id="ARBA00022614"/>
    </source>
</evidence>
<evidence type="ECO:0000259" key="4">
    <source>
        <dbReference type="Pfam" id="PF00931"/>
    </source>
</evidence>
<evidence type="ECO:0000313" key="8">
    <source>
        <dbReference type="Proteomes" id="UP001372338"/>
    </source>
</evidence>
<dbReference type="PANTHER" id="PTHR36766">
    <property type="entry name" value="PLANT BROAD-SPECTRUM MILDEW RESISTANCE PROTEIN RPW8"/>
    <property type="match status" value="1"/>
</dbReference>
<evidence type="ECO:0000256" key="3">
    <source>
        <dbReference type="ARBA" id="ARBA00022821"/>
    </source>
</evidence>
<evidence type="ECO:0000259" key="5">
    <source>
        <dbReference type="Pfam" id="PF23559"/>
    </source>
</evidence>
<keyword evidence="2" id="KW-0677">Repeat</keyword>
<dbReference type="Pfam" id="PF23559">
    <property type="entry name" value="WHD_DRP"/>
    <property type="match status" value="1"/>
</dbReference>
<feature type="domain" description="NB-ARC" evidence="4">
    <location>
        <begin position="140"/>
        <end position="293"/>
    </location>
</feature>
<reference evidence="7 8" key="1">
    <citation type="submission" date="2024-01" db="EMBL/GenBank/DDBJ databases">
        <title>The genomes of 5 underutilized Papilionoideae crops provide insights into root nodulation and disease resistanc.</title>
        <authorList>
            <person name="Yuan L."/>
        </authorList>
    </citation>
    <scope>NUCLEOTIDE SEQUENCE [LARGE SCALE GENOMIC DNA]</scope>
    <source>
        <strain evidence="7">ZHUSHIDOU_FW_LH</strain>
        <tissue evidence="7">Leaf</tissue>
    </source>
</reference>
<dbReference type="InterPro" id="IPR032675">
    <property type="entry name" value="LRR_dom_sf"/>
</dbReference>
<dbReference type="InterPro" id="IPR036388">
    <property type="entry name" value="WH-like_DNA-bd_sf"/>
</dbReference>
<dbReference type="InterPro" id="IPR042197">
    <property type="entry name" value="Apaf_helical"/>
</dbReference>
<gene>
    <name evidence="7" type="ORF">RIF29_36529</name>
</gene>
<dbReference type="Pfam" id="PF00931">
    <property type="entry name" value="NB-ARC"/>
    <property type="match status" value="1"/>
</dbReference>
<dbReference type="SUPFAM" id="SSF52540">
    <property type="entry name" value="P-loop containing nucleoside triphosphate hydrolases"/>
    <property type="match status" value="1"/>
</dbReference>
<keyword evidence="1" id="KW-0433">Leucine-rich repeat</keyword>
<keyword evidence="3" id="KW-0611">Plant defense</keyword>
<dbReference type="Pfam" id="PF25019">
    <property type="entry name" value="LRR_R13L1-DRL21"/>
    <property type="match status" value="1"/>
</dbReference>
<evidence type="ECO:0000259" key="6">
    <source>
        <dbReference type="Pfam" id="PF25019"/>
    </source>
</evidence>
<evidence type="ECO:0000313" key="7">
    <source>
        <dbReference type="EMBL" id="KAK7252528.1"/>
    </source>
</evidence>
<feature type="domain" description="Disease resistance protein winged helix" evidence="5">
    <location>
        <begin position="379"/>
        <end position="449"/>
    </location>
</feature>
<name>A0AAN9EDG3_CROPI</name>
<protein>
    <submittedName>
        <fullName evidence="7">Uncharacterized protein</fullName>
    </submittedName>
</protein>
<evidence type="ECO:0000256" key="2">
    <source>
        <dbReference type="ARBA" id="ARBA00022737"/>
    </source>
</evidence>
<dbReference type="SUPFAM" id="SSF52058">
    <property type="entry name" value="L domain-like"/>
    <property type="match status" value="1"/>
</dbReference>
<feature type="domain" description="R13L1/DRL21-like LRR repeat region" evidence="6">
    <location>
        <begin position="634"/>
        <end position="756"/>
    </location>
</feature>
<dbReference type="Gene3D" id="3.80.10.10">
    <property type="entry name" value="Ribonuclease Inhibitor"/>
    <property type="match status" value="2"/>
</dbReference>
<dbReference type="GO" id="GO:0006952">
    <property type="term" value="P:defense response"/>
    <property type="evidence" value="ECO:0007669"/>
    <property type="project" value="UniProtKB-KW"/>
</dbReference>